<evidence type="ECO:0000313" key="9">
    <source>
        <dbReference type="Proteomes" id="UP000594771"/>
    </source>
</evidence>
<keyword evidence="5 6" id="KW-0472">Membrane</keyword>
<reference evidence="7" key="2">
    <citation type="submission" date="2022-09" db="EMBL/GenBank/DDBJ databases">
        <title>Aerococcus urinae taxonomy study.</title>
        <authorList>
            <person name="Christensen J."/>
            <person name="Senneby E."/>
        </authorList>
    </citation>
    <scope>NUCLEOTIDE SEQUENCE</scope>
    <source>
        <strain evidence="7">NLD-066-U95</strain>
    </source>
</reference>
<dbReference type="InterPro" id="IPR030676">
    <property type="entry name" value="CitT-rel"/>
</dbReference>
<dbReference type="EMBL" id="JAOTML010000002">
    <property type="protein sequence ID" value="MCY3052992.1"/>
    <property type="molecule type" value="Genomic_DNA"/>
</dbReference>
<dbReference type="OrthoDB" id="1401038at2"/>
<dbReference type="GO" id="GO:0016020">
    <property type="term" value="C:membrane"/>
    <property type="evidence" value="ECO:0007669"/>
    <property type="project" value="UniProtKB-SubCell"/>
</dbReference>
<dbReference type="Pfam" id="PF00939">
    <property type="entry name" value="Na_sulph_symp"/>
    <property type="match status" value="1"/>
</dbReference>
<reference evidence="8 9" key="1">
    <citation type="submission" date="2020-12" db="EMBL/GenBank/DDBJ databases">
        <title>FDA dAtabase for Regulatory Grade micrObial Sequences (FDA-ARGOS): Supporting development and validation of Infectious Disease Dx tests.</title>
        <authorList>
            <person name="Sproer C."/>
            <person name="Gronow S."/>
            <person name="Severitt S."/>
            <person name="Schroder I."/>
            <person name="Tallon L."/>
            <person name="Sadzewicz L."/>
            <person name="Zhao X."/>
            <person name="Boylan J."/>
            <person name="Ott S."/>
            <person name="Bowen H."/>
            <person name="Vavikolanu K."/>
            <person name="Mehta A."/>
            <person name="Aluvathingal J."/>
            <person name="Nadendla S."/>
            <person name="Lowell S."/>
            <person name="Myers T."/>
            <person name="Yan Y."/>
            <person name="Sichtig H."/>
        </authorList>
    </citation>
    <scope>NUCLEOTIDE SEQUENCE [LARGE SCALE GENOMIC DNA]</scope>
    <source>
        <strain evidence="8 9">FDAARGOS_911</strain>
    </source>
</reference>
<name>A0A109REW9_9LACT</name>
<dbReference type="PANTHER" id="PTHR42826">
    <property type="entry name" value="DICARBOXYLATE TRANSPORTER 2.1, CHLOROPLASTIC"/>
    <property type="match status" value="1"/>
</dbReference>
<dbReference type="AlphaFoldDB" id="A0A109REW9"/>
<feature type="transmembrane region" description="Helical" evidence="6">
    <location>
        <begin position="181"/>
        <end position="203"/>
    </location>
</feature>
<evidence type="ECO:0000256" key="4">
    <source>
        <dbReference type="ARBA" id="ARBA00022989"/>
    </source>
</evidence>
<keyword evidence="4 6" id="KW-1133">Transmembrane helix</keyword>
<evidence type="ECO:0000313" key="10">
    <source>
        <dbReference type="Proteomes" id="UP001069145"/>
    </source>
</evidence>
<dbReference type="KEGG" id="aun:AWM73_08375"/>
<feature type="transmembrane region" description="Helical" evidence="6">
    <location>
        <begin position="395"/>
        <end position="418"/>
    </location>
</feature>
<comment type="subcellular location">
    <subcellularLocation>
        <location evidence="1">Membrane</location>
        <topology evidence="1">Multi-pass membrane protein</topology>
    </subcellularLocation>
</comment>
<dbReference type="EMBL" id="CP065662">
    <property type="protein sequence ID" value="QPS01801.1"/>
    <property type="molecule type" value="Genomic_DNA"/>
</dbReference>
<feature type="transmembrane region" description="Helical" evidence="6">
    <location>
        <begin position="223"/>
        <end position="243"/>
    </location>
</feature>
<feature type="transmembrane region" description="Helical" evidence="6">
    <location>
        <begin position="41"/>
        <end position="70"/>
    </location>
</feature>
<feature type="transmembrane region" description="Helical" evidence="6">
    <location>
        <begin position="276"/>
        <end position="294"/>
    </location>
</feature>
<organism evidence="8 9">
    <name type="scientific">Aerococcus urinae</name>
    <dbReference type="NCBI Taxonomy" id="1376"/>
    <lineage>
        <taxon>Bacteria</taxon>
        <taxon>Bacillati</taxon>
        <taxon>Bacillota</taxon>
        <taxon>Bacilli</taxon>
        <taxon>Lactobacillales</taxon>
        <taxon>Aerococcaceae</taxon>
        <taxon>Aerococcus</taxon>
    </lineage>
</organism>
<feature type="transmembrane region" description="Helical" evidence="6">
    <location>
        <begin position="325"/>
        <end position="343"/>
    </location>
</feature>
<evidence type="ECO:0000256" key="6">
    <source>
        <dbReference type="SAM" id="Phobius"/>
    </source>
</evidence>
<keyword evidence="10" id="KW-1185">Reference proteome</keyword>
<feature type="transmembrane region" description="Helical" evidence="6">
    <location>
        <begin position="122"/>
        <end position="140"/>
    </location>
</feature>
<gene>
    <name evidence="8" type="ORF">I6G68_01635</name>
    <name evidence="7" type="ORF">ODY43_03225</name>
</gene>
<accession>A0A109REW9</accession>
<dbReference type="Proteomes" id="UP001069145">
    <property type="component" value="Unassembled WGS sequence"/>
</dbReference>
<evidence type="ECO:0000313" key="8">
    <source>
        <dbReference type="EMBL" id="QPS01801.1"/>
    </source>
</evidence>
<dbReference type="Proteomes" id="UP000594771">
    <property type="component" value="Chromosome"/>
</dbReference>
<dbReference type="GeneID" id="35768031"/>
<dbReference type="GO" id="GO:0022857">
    <property type="term" value="F:transmembrane transporter activity"/>
    <property type="evidence" value="ECO:0007669"/>
    <property type="project" value="InterPro"/>
</dbReference>
<evidence type="ECO:0000256" key="3">
    <source>
        <dbReference type="ARBA" id="ARBA00022692"/>
    </source>
</evidence>
<evidence type="ECO:0000313" key="7">
    <source>
        <dbReference type="EMBL" id="MCY3052992.1"/>
    </source>
</evidence>
<sequence length="476" mass="51618">MTEKQSSLAQLDYKKIAIPILIGLLLWFLPIKPDALSDQAWHLFAIFVGTIVGCILQPLPIGAVSLLGLTTIFLTKTLKADVALSGFTSSTVWLIVMAFFLSRGFIKTGLGNRIAYHFVKRFGKSTLGLMYSLLGVDLIVAPATPSNTARAGGIMFPIVRSLAETFQSYPNEPSRKRMGSYLIYTLWQGNIVTSAMFLTAVASNPLAQELANGAGIEVTWVKYFIATLVPGLIALLVIPWIIFKIYPPEIKETPDAPAWAEKQLSEIGAMTAAEKWMLGIFAGALVMWVLAGTINVSATTTAFLAVAALILSGVLTWNDIKKESGAWDTLVWFGILVMMATQLNETGFIPWLSDNIAQAVGGLPWIVTIIVLCLANHYLHYLFASTTAHVSAVYLAFLTVAVAAGVPPMFAAIMLIWASNTMSSTTHYANGPSPILSGSGYVTQQEWWKNSAIISLAYFVIFFGIGAGWLFLIGMV</sequence>
<protein>
    <submittedName>
        <fullName evidence="8">Anion permease</fullName>
    </submittedName>
</protein>
<feature type="transmembrane region" description="Helical" evidence="6">
    <location>
        <begin position="363"/>
        <end position="383"/>
    </location>
</feature>
<dbReference type="InterPro" id="IPR001898">
    <property type="entry name" value="SLC13A/DASS"/>
</dbReference>
<keyword evidence="3 6" id="KW-0812">Transmembrane</keyword>
<comment type="similarity">
    <text evidence="2">Belongs to the SLC13A/DASS transporter (TC 2.A.47) family. DIT1 subfamily.</text>
</comment>
<feature type="transmembrane region" description="Helical" evidence="6">
    <location>
        <begin position="452"/>
        <end position="473"/>
    </location>
</feature>
<evidence type="ECO:0000256" key="1">
    <source>
        <dbReference type="ARBA" id="ARBA00004141"/>
    </source>
</evidence>
<feature type="transmembrane region" description="Helical" evidence="6">
    <location>
        <begin position="12"/>
        <end position="29"/>
    </location>
</feature>
<proteinExistence type="inferred from homology"/>
<dbReference type="NCBIfam" id="TIGR00785">
    <property type="entry name" value="dass"/>
    <property type="match status" value="1"/>
</dbReference>
<dbReference type="RefSeq" id="WP_060778924.1">
    <property type="nucleotide sequence ID" value="NZ_CAJHLF010000004.1"/>
</dbReference>
<evidence type="ECO:0000256" key="2">
    <source>
        <dbReference type="ARBA" id="ARBA00007349"/>
    </source>
</evidence>
<feature type="transmembrane region" description="Helical" evidence="6">
    <location>
        <begin position="82"/>
        <end position="102"/>
    </location>
</feature>
<evidence type="ECO:0000256" key="5">
    <source>
        <dbReference type="ARBA" id="ARBA00023136"/>
    </source>
</evidence>
<dbReference type="PIRSF" id="PIRSF002457">
    <property type="entry name" value="DASS"/>
    <property type="match status" value="1"/>
</dbReference>
<feature type="transmembrane region" description="Helical" evidence="6">
    <location>
        <begin position="300"/>
        <end position="318"/>
    </location>
</feature>